<feature type="region of interest" description="Disordered" evidence="2">
    <location>
        <begin position="53"/>
        <end position="72"/>
    </location>
</feature>
<evidence type="ECO:0000256" key="1">
    <source>
        <dbReference type="ARBA" id="ARBA00022737"/>
    </source>
</evidence>
<dbReference type="InterPro" id="IPR006530">
    <property type="entry name" value="YD"/>
</dbReference>
<feature type="domain" description="Teneurin-like YD-shell" evidence="3">
    <location>
        <begin position="514"/>
        <end position="712"/>
    </location>
</feature>
<dbReference type="EMBL" id="CP104377">
    <property type="protein sequence ID" value="UXC17648.1"/>
    <property type="molecule type" value="Genomic_DNA"/>
</dbReference>
<dbReference type="Gene3D" id="2.180.10.10">
    <property type="entry name" value="RHS repeat-associated core"/>
    <property type="match status" value="4"/>
</dbReference>
<accession>A0ABY5ZUI0</accession>
<evidence type="ECO:0000256" key="2">
    <source>
        <dbReference type="SAM" id="MobiDB-lite"/>
    </source>
</evidence>
<keyword evidence="1" id="KW-0677">Repeat</keyword>
<evidence type="ECO:0000313" key="4">
    <source>
        <dbReference type="EMBL" id="UXC17648.1"/>
    </source>
</evidence>
<evidence type="ECO:0000259" key="3">
    <source>
        <dbReference type="Pfam" id="PF25023"/>
    </source>
</evidence>
<keyword evidence="5" id="KW-1185">Reference proteome</keyword>
<proteinExistence type="predicted"/>
<dbReference type="PANTHER" id="PTHR32305">
    <property type="match status" value="1"/>
</dbReference>
<dbReference type="InterPro" id="IPR050708">
    <property type="entry name" value="T6SS_VgrG/RHS"/>
</dbReference>
<dbReference type="PANTHER" id="PTHR32305:SF15">
    <property type="entry name" value="PROTEIN RHSA-RELATED"/>
    <property type="match status" value="1"/>
</dbReference>
<dbReference type="NCBIfam" id="TIGR01643">
    <property type="entry name" value="YD_repeat_2x"/>
    <property type="match status" value="9"/>
</dbReference>
<dbReference type="Proteomes" id="UP001058290">
    <property type="component" value="Chromosome"/>
</dbReference>
<sequence length="1505" mass="164352">MSAALVRVPALAVVAGAEEAVVDLAPLALAVAKPSAPEQPNQKTLAIKPCCRTKPQQGQATAHARPSNTRERDMTMTKKNTVGLATAAAKTAALTNANGGTPAKHLLRTSLLVAALGLASVASAQGISGIGAFVPNTELGFTPVAKAGEPRINWINGEYQESNTDLSVKVLGGSLDIARSWSQGRWWLNPAWAPLSFELDPLGSDAKVIERVGVLYERSGQSDLYMAKSKGNAPVYIKRLKDAAGQHTGWQWYDRFGNTIHYSADGVIQSYANASGVKVSFAYDSATSARILDHGGKTIYTVTMAGGLITRIEDLAGRSVSYQWAGQRLAQVTDVMGNAWKYGYDANGQITSRTDPLGLKISAQYIQSIPAPEPMLSLGKKGVTIDPTGTSGTTQKLANLWGGGRVGQFDGQSGCASTGANNYLRERRVFEVTYTDCRGNATVTQYDLQGNELSRTFNGKKTASNQWDGAYSQKYTNARGYSTTTTYDSNYQPLQITHPDGSVEKYTYEPVFGRQSSYTNQLGVVSTWRYDSKGNVIEWVEAKGLPEQRTTLYTYDPYSQLTSSTKGAGDATKADAITQSWQYDSAGNVTAQTDGEGHTRTMAYDLRGAPTSKTDALNRTTSLEVDAAGNVTKASNPLGHATQIRYDARGRRTHVISPMGNTQVTRYDQRGRVIEILAPGETEGAGRRTAYDSNGWPIQSISPSGLVTETTYDARGRIQATKDPAGNTTSYEYGADDTEQAGLLIATQYPTYKETYRYDQQGRLTATTQHLGGGESRTQSQTYDVLGQRVASTDPAGKTTLVEYDALGRKIKGTDPAGQATKQSWDAFDQLTSLRDANGNTHRFEYDKSGQQTKEIRPMGGAIAYRYDAAHQLILRTDAGGNTRSYSYDAAGRMTQAQHQLGGTTLDEKTSYRYDNDGRLAAYEQQDGNGQLISSASYSQDAQGRTAQSQTTYGKVDESGSFSFTTGQSFNSDGQLASHTYPDGSTQTYSYTKGQLANITLPNSSEIRYQNYQWNMPTVIQTPGATKSLALDALQRPTSIQVKNGSNQVLASKAYQYDRAGNITQIDSDLGTTQYGYDSLDRLTQATPDQSLQGLGLPSEQYGYDAVGNRTSSAHQPGAWSYNADNQMVRYPSKTPFSPSPAVDTQVSYTPQGHTQQETSGQDSKTYRYNAAERLITYESSDGTLAHYRYDPFGRRVSKSVTKDAATQVTYFVYSEQALMGELDKDGKLQRAYGFNPVAGQKGLWSTDPVWQAEAVNSGLATSQTGYHYLHTDHLGTPNIATDKAGYITWRGVSEAFGATEVVENSVQVNLRFPGQYWDKESDKHHNLNRDYQPSAGIYMQSDPIGVDGGLNVFAYVDANPLVRMDSSGEKWIKNGQMFKEIAHINTIYCNDEALTVLLQPIDQSHKCPAIVRCLAVHESIHWGDAFSSNPEICKGNKGKSGVGAGSHEDWMRSEEKAFNAQLRCLERSLKESYCDEYCKKWIEMEISNIKNIYLPQVMRGTYPK</sequence>
<dbReference type="RefSeq" id="WP_260718726.1">
    <property type="nucleotide sequence ID" value="NZ_CP104377.1"/>
</dbReference>
<dbReference type="Pfam" id="PF25023">
    <property type="entry name" value="TEN_YD-shell"/>
    <property type="match status" value="2"/>
</dbReference>
<feature type="domain" description="Teneurin-like YD-shell" evidence="3">
    <location>
        <begin position="740"/>
        <end position="1343"/>
    </location>
</feature>
<reference evidence="4" key="1">
    <citation type="submission" date="2022-09" db="EMBL/GenBank/DDBJ databases">
        <title>Bacterial diversity in gut of crayfish and pufferfish.</title>
        <authorList>
            <person name="Huang Y."/>
        </authorList>
    </citation>
    <scope>NUCLEOTIDE SEQUENCE</scope>
    <source>
        <strain evidence="4">PR12</strain>
    </source>
</reference>
<dbReference type="InterPro" id="IPR022385">
    <property type="entry name" value="Rhs_assc_core"/>
</dbReference>
<feature type="compositionally biased region" description="Polar residues" evidence="2">
    <location>
        <begin position="1143"/>
        <end position="1164"/>
    </location>
</feature>
<dbReference type="InterPro" id="IPR056823">
    <property type="entry name" value="TEN-like_YD-shell"/>
</dbReference>
<dbReference type="PRINTS" id="PR00394">
    <property type="entry name" value="RHSPROTEIN"/>
</dbReference>
<protein>
    <submittedName>
        <fullName evidence="4">RHS domain-containing protein</fullName>
    </submittedName>
</protein>
<organism evidence="4 5">
    <name type="scientific">Comamonas squillarum</name>
    <dbReference type="NCBI Taxonomy" id="2977320"/>
    <lineage>
        <taxon>Bacteria</taxon>
        <taxon>Pseudomonadati</taxon>
        <taxon>Pseudomonadota</taxon>
        <taxon>Betaproteobacteria</taxon>
        <taxon>Burkholderiales</taxon>
        <taxon>Comamonadaceae</taxon>
        <taxon>Comamonas</taxon>
    </lineage>
</organism>
<evidence type="ECO:0000313" key="5">
    <source>
        <dbReference type="Proteomes" id="UP001058290"/>
    </source>
</evidence>
<dbReference type="Pfam" id="PF05593">
    <property type="entry name" value="RHS_repeat"/>
    <property type="match status" value="1"/>
</dbReference>
<name>A0ABY5ZUI0_9BURK</name>
<dbReference type="NCBIfam" id="TIGR03696">
    <property type="entry name" value="Rhs_assc_core"/>
    <property type="match status" value="1"/>
</dbReference>
<gene>
    <name evidence="4" type="ORF">N4T19_18390</name>
</gene>
<feature type="region of interest" description="Disordered" evidence="2">
    <location>
        <begin position="1135"/>
        <end position="1164"/>
    </location>
</feature>
<dbReference type="InterPro" id="IPR031325">
    <property type="entry name" value="RHS_repeat"/>
</dbReference>